<dbReference type="PROSITE" id="PS00639">
    <property type="entry name" value="THIOL_PROTEASE_HIS"/>
    <property type="match status" value="1"/>
</dbReference>
<evidence type="ECO:0000256" key="6">
    <source>
        <dbReference type="ARBA" id="ARBA00023157"/>
    </source>
</evidence>
<evidence type="ECO:0000259" key="9">
    <source>
        <dbReference type="SMART" id="SM00848"/>
    </source>
</evidence>
<evidence type="ECO:0000256" key="4">
    <source>
        <dbReference type="ARBA" id="ARBA00022807"/>
    </source>
</evidence>
<evidence type="ECO:0000313" key="10">
    <source>
        <dbReference type="EMBL" id="KAF0293982.1"/>
    </source>
</evidence>
<comment type="caution">
    <text evidence="10">The sequence shown here is derived from an EMBL/GenBank/DDBJ whole genome shotgun (WGS) entry which is preliminary data.</text>
</comment>
<evidence type="ECO:0000259" key="8">
    <source>
        <dbReference type="SMART" id="SM00645"/>
    </source>
</evidence>
<protein>
    <submittedName>
        <fullName evidence="10">Digestive cysteine proteinase 2</fullName>
    </submittedName>
</protein>
<dbReference type="Pfam" id="PF00112">
    <property type="entry name" value="Peptidase_C1"/>
    <property type="match status" value="1"/>
</dbReference>
<comment type="similarity">
    <text evidence="1">Belongs to the peptidase C1 family.</text>
</comment>
<keyword evidence="7" id="KW-0732">Signal</keyword>
<keyword evidence="2" id="KW-0645">Protease</keyword>
<evidence type="ECO:0000256" key="5">
    <source>
        <dbReference type="ARBA" id="ARBA00023145"/>
    </source>
</evidence>
<evidence type="ECO:0000313" key="11">
    <source>
        <dbReference type="EMBL" id="KAF0310181.1"/>
    </source>
</evidence>
<dbReference type="PROSITE" id="PS00139">
    <property type="entry name" value="THIOL_PROTEASE_CYS"/>
    <property type="match status" value="1"/>
</dbReference>
<keyword evidence="4" id="KW-0788">Thiol protease</keyword>
<dbReference type="SMART" id="SM00848">
    <property type="entry name" value="Inhibitor_I29"/>
    <property type="match status" value="1"/>
</dbReference>
<dbReference type="AlphaFoldDB" id="A0A6A4VTD0"/>
<keyword evidence="12" id="KW-1185">Reference proteome</keyword>
<name>A0A6A4VTD0_AMPAM</name>
<dbReference type="FunFam" id="3.90.70.10:FF:000006">
    <property type="entry name" value="Cathepsin S"/>
    <property type="match status" value="1"/>
</dbReference>
<dbReference type="OrthoDB" id="6479863at2759"/>
<dbReference type="PRINTS" id="PR00705">
    <property type="entry name" value="PAPAIN"/>
</dbReference>
<dbReference type="InterPro" id="IPR038765">
    <property type="entry name" value="Papain-like_cys_pep_sf"/>
</dbReference>
<dbReference type="InterPro" id="IPR025661">
    <property type="entry name" value="Pept_asp_AS"/>
</dbReference>
<dbReference type="InterPro" id="IPR000169">
    <property type="entry name" value="Pept_cys_AS"/>
</dbReference>
<dbReference type="GO" id="GO:0006508">
    <property type="term" value="P:proteolysis"/>
    <property type="evidence" value="ECO:0007669"/>
    <property type="project" value="UniProtKB-KW"/>
</dbReference>
<sequence>MSCVYRIMKVLLVVLLAGAASAFVERPEWEAFKLKHGKSYANPIEEFYRMKVYADNKVKVAQHMKEYAEGKHTFTLALNKFADLTSDEFARGFKGLKIGSTVPHETHQVSGKVNAAEVDWRGSGVVTGVKDQGQCGSCWSFSATGSLEGAWALAGNSLVSLSEQQLVDCSTAYGNAGCNGGWMDSAFEYIRDHGGIEAEAAYPYTARDGYCKASGNNVATLRSYVDVRSGSESALQDAVANVGPVAVAIDASHFSFQLYSGGVYNEARCSSSRLDHGVLAVGYGTENGQDYWLVKNSWGASWGMDGYIKMTRNSGNQCGIATSASYPVV</sequence>
<dbReference type="InterPro" id="IPR025660">
    <property type="entry name" value="Pept_his_AS"/>
</dbReference>
<keyword evidence="3" id="KW-0378">Hydrolase</keyword>
<dbReference type="GO" id="GO:0008234">
    <property type="term" value="F:cysteine-type peptidase activity"/>
    <property type="evidence" value="ECO:0007669"/>
    <property type="project" value="UniProtKB-KW"/>
</dbReference>
<dbReference type="PROSITE" id="PS00640">
    <property type="entry name" value="THIOL_PROTEASE_ASN"/>
    <property type="match status" value="1"/>
</dbReference>
<accession>A0A6A4VTD0</accession>
<reference evidence="10 12" key="1">
    <citation type="submission" date="2019-07" db="EMBL/GenBank/DDBJ databases">
        <title>Draft genome assembly of a fouling barnacle, Amphibalanus amphitrite (Darwin, 1854): The first reference genome for Thecostraca.</title>
        <authorList>
            <person name="Kim W."/>
        </authorList>
    </citation>
    <scope>NUCLEOTIDE SEQUENCE [LARGE SCALE GENOMIC DNA]</scope>
    <source>
        <strain evidence="10">SNU_AA5</strain>
        <tissue evidence="10">Soma without cirri and trophi</tissue>
    </source>
</reference>
<feature type="chain" id="PRO_5036168180" evidence="7">
    <location>
        <begin position="23"/>
        <end position="329"/>
    </location>
</feature>
<keyword evidence="6" id="KW-1015">Disulfide bond</keyword>
<dbReference type="Pfam" id="PF08246">
    <property type="entry name" value="Inhibitor_I29"/>
    <property type="match status" value="1"/>
</dbReference>
<organism evidence="10 12">
    <name type="scientific">Amphibalanus amphitrite</name>
    <name type="common">Striped barnacle</name>
    <name type="synonym">Balanus amphitrite</name>
    <dbReference type="NCBI Taxonomy" id="1232801"/>
    <lineage>
        <taxon>Eukaryota</taxon>
        <taxon>Metazoa</taxon>
        <taxon>Ecdysozoa</taxon>
        <taxon>Arthropoda</taxon>
        <taxon>Crustacea</taxon>
        <taxon>Multicrustacea</taxon>
        <taxon>Cirripedia</taxon>
        <taxon>Thoracica</taxon>
        <taxon>Thoracicalcarea</taxon>
        <taxon>Balanomorpha</taxon>
        <taxon>Balanoidea</taxon>
        <taxon>Balanidae</taxon>
        <taxon>Amphibalaninae</taxon>
        <taxon>Amphibalanus</taxon>
    </lineage>
</organism>
<dbReference type="InterPro" id="IPR039417">
    <property type="entry name" value="Peptidase_C1A_papain-like"/>
</dbReference>
<dbReference type="CDD" id="cd02248">
    <property type="entry name" value="Peptidase_C1A"/>
    <property type="match status" value="1"/>
</dbReference>
<evidence type="ECO:0000256" key="3">
    <source>
        <dbReference type="ARBA" id="ARBA00022801"/>
    </source>
</evidence>
<dbReference type="EMBL" id="VIIS01001711">
    <property type="protein sequence ID" value="KAF0293982.1"/>
    <property type="molecule type" value="Genomic_DNA"/>
</dbReference>
<dbReference type="InterPro" id="IPR013201">
    <property type="entry name" value="Prot_inhib_I29"/>
</dbReference>
<dbReference type="InterPro" id="IPR000668">
    <property type="entry name" value="Peptidase_C1A_C"/>
</dbReference>
<feature type="signal peptide" evidence="7">
    <location>
        <begin position="1"/>
        <end position="22"/>
    </location>
</feature>
<dbReference type="PANTHER" id="PTHR12411">
    <property type="entry name" value="CYSTEINE PROTEASE FAMILY C1-RELATED"/>
    <property type="match status" value="1"/>
</dbReference>
<proteinExistence type="inferred from homology"/>
<evidence type="ECO:0000256" key="1">
    <source>
        <dbReference type="ARBA" id="ARBA00008455"/>
    </source>
</evidence>
<evidence type="ECO:0000313" key="12">
    <source>
        <dbReference type="Proteomes" id="UP000440578"/>
    </source>
</evidence>
<evidence type="ECO:0000256" key="2">
    <source>
        <dbReference type="ARBA" id="ARBA00022670"/>
    </source>
</evidence>
<dbReference type="Proteomes" id="UP000440578">
    <property type="component" value="Unassembled WGS sequence"/>
</dbReference>
<dbReference type="Gene3D" id="3.90.70.10">
    <property type="entry name" value="Cysteine proteinases"/>
    <property type="match status" value="1"/>
</dbReference>
<evidence type="ECO:0000256" key="7">
    <source>
        <dbReference type="SAM" id="SignalP"/>
    </source>
</evidence>
<dbReference type="EMBL" id="VIIS01000337">
    <property type="protein sequence ID" value="KAF0310181.1"/>
    <property type="molecule type" value="Genomic_DNA"/>
</dbReference>
<dbReference type="SUPFAM" id="SSF54001">
    <property type="entry name" value="Cysteine proteinases"/>
    <property type="match status" value="1"/>
</dbReference>
<feature type="domain" description="Cathepsin propeptide inhibitor" evidence="9">
    <location>
        <begin position="29"/>
        <end position="89"/>
    </location>
</feature>
<dbReference type="SMART" id="SM00645">
    <property type="entry name" value="Pept_C1"/>
    <property type="match status" value="1"/>
</dbReference>
<keyword evidence="5" id="KW-0865">Zymogen</keyword>
<gene>
    <name evidence="10" type="primary">LCP2_0</name>
    <name evidence="11" type="synonym">LCP2_5</name>
    <name evidence="11" type="ORF">FJT64_002035</name>
    <name evidence="10" type="ORF">FJT64_008281</name>
</gene>
<feature type="domain" description="Peptidase C1A papain C-terminal" evidence="8">
    <location>
        <begin position="114"/>
        <end position="328"/>
    </location>
</feature>
<dbReference type="InterPro" id="IPR013128">
    <property type="entry name" value="Peptidase_C1A"/>
</dbReference>